<reference evidence="2 3" key="1">
    <citation type="submission" date="2021-06" db="EMBL/GenBank/DDBJ databases">
        <title>Caerostris extrusa draft genome.</title>
        <authorList>
            <person name="Kono N."/>
            <person name="Arakawa K."/>
        </authorList>
    </citation>
    <scope>NUCLEOTIDE SEQUENCE [LARGE SCALE GENOMIC DNA]</scope>
</reference>
<dbReference type="Proteomes" id="UP001054945">
    <property type="component" value="Unassembled WGS sequence"/>
</dbReference>
<protein>
    <submittedName>
        <fullName evidence="2">Uncharacterized protein</fullName>
    </submittedName>
</protein>
<evidence type="ECO:0000256" key="1">
    <source>
        <dbReference type="SAM" id="Phobius"/>
    </source>
</evidence>
<gene>
    <name evidence="2" type="ORF">CEXT_716091</name>
</gene>
<feature type="transmembrane region" description="Helical" evidence="1">
    <location>
        <begin position="6"/>
        <end position="29"/>
    </location>
</feature>
<keyword evidence="1" id="KW-0472">Membrane</keyword>
<name>A0AAV4Y8R6_CAEEX</name>
<sequence length="124" mass="14773">MVLYSAGIFIFFRCYVSKILFFAYLFLFWDIHIDWNGGSDHEPFLYLELPIDQKTLETRNVPENSKSENMTFLDWFEEIWCRPKETLPVTTPYFWMNSMETVTISLEDQNLSQCFALTVIMQAI</sequence>
<evidence type="ECO:0000313" key="2">
    <source>
        <dbReference type="EMBL" id="GIZ03797.1"/>
    </source>
</evidence>
<accession>A0AAV4Y8R6</accession>
<evidence type="ECO:0000313" key="3">
    <source>
        <dbReference type="Proteomes" id="UP001054945"/>
    </source>
</evidence>
<comment type="caution">
    <text evidence="2">The sequence shown here is derived from an EMBL/GenBank/DDBJ whole genome shotgun (WGS) entry which is preliminary data.</text>
</comment>
<dbReference type="AlphaFoldDB" id="A0AAV4Y8R6"/>
<dbReference type="EMBL" id="BPLR01001652">
    <property type="protein sequence ID" value="GIZ03797.1"/>
    <property type="molecule type" value="Genomic_DNA"/>
</dbReference>
<organism evidence="2 3">
    <name type="scientific">Caerostris extrusa</name>
    <name type="common">Bark spider</name>
    <name type="synonym">Caerostris bankana</name>
    <dbReference type="NCBI Taxonomy" id="172846"/>
    <lineage>
        <taxon>Eukaryota</taxon>
        <taxon>Metazoa</taxon>
        <taxon>Ecdysozoa</taxon>
        <taxon>Arthropoda</taxon>
        <taxon>Chelicerata</taxon>
        <taxon>Arachnida</taxon>
        <taxon>Araneae</taxon>
        <taxon>Araneomorphae</taxon>
        <taxon>Entelegynae</taxon>
        <taxon>Araneoidea</taxon>
        <taxon>Araneidae</taxon>
        <taxon>Caerostris</taxon>
    </lineage>
</organism>
<keyword evidence="1" id="KW-1133">Transmembrane helix</keyword>
<keyword evidence="3" id="KW-1185">Reference proteome</keyword>
<proteinExistence type="predicted"/>
<keyword evidence="1" id="KW-0812">Transmembrane</keyword>